<dbReference type="InterPro" id="IPR050185">
    <property type="entry name" value="Ub_carboxyl-term_hydrolase"/>
</dbReference>
<dbReference type="Gene3D" id="2.30.30.140">
    <property type="match status" value="1"/>
</dbReference>
<dbReference type="SUPFAM" id="SSF54001">
    <property type="entry name" value="Cysteine proteinases"/>
    <property type="match status" value="1"/>
</dbReference>
<proteinExistence type="inferred from homology"/>
<feature type="compositionally biased region" description="Polar residues" evidence="8">
    <location>
        <begin position="278"/>
        <end position="293"/>
    </location>
</feature>
<comment type="similarity">
    <text evidence="2">Belongs to the peptidase C19 family.</text>
</comment>
<evidence type="ECO:0000256" key="5">
    <source>
        <dbReference type="ARBA" id="ARBA00022786"/>
    </source>
</evidence>
<feature type="compositionally biased region" description="Polar residues" evidence="8">
    <location>
        <begin position="28"/>
        <end position="41"/>
    </location>
</feature>
<evidence type="ECO:0000256" key="8">
    <source>
        <dbReference type="SAM" id="MobiDB-lite"/>
    </source>
</evidence>
<dbReference type="GO" id="GO:0004843">
    <property type="term" value="F:cysteine-type deubiquitinase activity"/>
    <property type="evidence" value="ECO:0007669"/>
    <property type="project" value="UniProtKB-EC"/>
</dbReference>
<feature type="compositionally biased region" description="Low complexity" evidence="8">
    <location>
        <begin position="1"/>
        <end position="12"/>
    </location>
</feature>
<dbReference type="PANTHER" id="PTHR21646:SF24">
    <property type="entry name" value="UBIQUITIN CARBOXYL-TERMINAL HYDROLASE"/>
    <property type="match status" value="1"/>
</dbReference>
<evidence type="ECO:0000313" key="11">
    <source>
        <dbReference type="Proteomes" id="UP000001449"/>
    </source>
</evidence>
<evidence type="ECO:0000256" key="3">
    <source>
        <dbReference type="ARBA" id="ARBA00012759"/>
    </source>
</evidence>
<feature type="compositionally biased region" description="Polar residues" evidence="8">
    <location>
        <begin position="169"/>
        <end position="209"/>
    </location>
</feature>
<feature type="compositionally biased region" description="Low complexity" evidence="8">
    <location>
        <begin position="591"/>
        <end position="620"/>
    </location>
</feature>
<organism evidence="10 11">
    <name type="scientific">Thalassiosira pseudonana</name>
    <name type="common">Marine diatom</name>
    <name type="synonym">Cyclotella nana</name>
    <dbReference type="NCBI Taxonomy" id="35128"/>
    <lineage>
        <taxon>Eukaryota</taxon>
        <taxon>Sar</taxon>
        <taxon>Stramenopiles</taxon>
        <taxon>Ochrophyta</taxon>
        <taxon>Bacillariophyta</taxon>
        <taxon>Coscinodiscophyceae</taxon>
        <taxon>Thalassiosirophycidae</taxon>
        <taxon>Thalassiosirales</taxon>
        <taxon>Thalassiosiraceae</taxon>
        <taxon>Thalassiosira</taxon>
    </lineage>
</organism>
<evidence type="ECO:0000259" key="9">
    <source>
        <dbReference type="PROSITE" id="PS50235"/>
    </source>
</evidence>
<dbReference type="PaxDb" id="35128-Thaps10006"/>
<dbReference type="EC" id="3.4.19.12" evidence="3"/>
<dbReference type="InterPro" id="IPR028889">
    <property type="entry name" value="USP"/>
</dbReference>
<keyword evidence="5" id="KW-0833">Ubl conjugation pathway</keyword>
<keyword evidence="11" id="KW-1185">Reference proteome</keyword>
<feature type="compositionally biased region" description="Low complexity" evidence="8">
    <location>
        <begin position="42"/>
        <end position="72"/>
    </location>
</feature>
<keyword evidence="4" id="KW-0645">Protease</keyword>
<accession>B8CCW8</accession>
<dbReference type="EMBL" id="CM000649">
    <property type="protein sequence ID" value="EED89021.1"/>
    <property type="molecule type" value="Genomic_DNA"/>
</dbReference>
<dbReference type="GeneID" id="7451603"/>
<dbReference type="RefSeq" id="XP_002294012.1">
    <property type="nucleotide sequence ID" value="XM_002293976.1"/>
</dbReference>
<dbReference type="InterPro" id="IPR018200">
    <property type="entry name" value="USP_CS"/>
</dbReference>
<evidence type="ECO:0000256" key="6">
    <source>
        <dbReference type="ARBA" id="ARBA00022801"/>
    </source>
</evidence>
<feature type="region of interest" description="Disordered" evidence="8">
    <location>
        <begin position="421"/>
        <end position="441"/>
    </location>
</feature>
<feature type="region of interest" description="Disordered" evidence="8">
    <location>
        <begin position="589"/>
        <end position="636"/>
    </location>
</feature>
<dbReference type="STRING" id="35128.B8CCW8"/>
<feature type="region of interest" description="Disordered" evidence="8">
    <location>
        <begin position="269"/>
        <end position="294"/>
    </location>
</feature>
<dbReference type="InterPro" id="IPR038765">
    <property type="entry name" value="Papain-like_cys_pep_sf"/>
</dbReference>
<evidence type="ECO:0000256" key="1">
    <source>
        <dbReference type="ARBA" id="ARBA00000707"/>
    </source>
</evidence>
<dbReference type="Pfam" id="PF00443">
    <property type="entry name" value="UCH"/>
    <property type="match status" value="1"/>
</dbReference>
<gene>
    <name evidence="10" type="ORF">THAPSDRAFT_10006</name>
</gene>
<dbReference type="PROSITE" id="PS50235">
    <property type="entry name" value="USP_3"/>
    <property type="match status" value="1"/>
</dbReference>
<reference evidence="10 11" key="1">
    <citation type="journal article" date="2004" name="Science">
        <title>The genome of the diatom Thalassiosira pseudonana: ecology, evolution, and metabolism.</title>
        <authorList>
            <person name="Armbrust E.V."/>
            <person name="Berges J.A."/>
            <person name="Bowler C."/>
            <person name="Green B.R."/>
            <person name="Martinez D."/>
            <person name="Putnam N.H."/>
            <person name="Zhou S."/>
            <person name="Allen A.E."/>
            <person name="Apt K.E."/>
            <person name="Bechner M."/>
            <person name="Brzezinski M.A."/>
            <person name="Chaal B.K."/>
            <person name="Chiovitti A."/>
            <person name="Davis A.K."/>
            <person name="Demarest M.S."/>
            <person name="Detter J.C."/>
            <person name="Glavina T."/>
            <person name="Goodstein D."/>
            <person name="Hadi M.Z."/>
            <person name="Hellsten U."/>
            <person name="Hildebrand M."/>
            <person name="Jenkins B.D."/>
            <person name="Jurka J."/>
            <person name="Kapitonov V.V."/>
            <person name="Kroger N."/>
            <person name="Lau W.W."/>
            <person name="Lane T.W."/>
            <person name="Larimer F.W."/>
            <person name="Lippmeier J.C."/>
            <person name="Lucas S."/>
            <person name="Medina M."/>
            <person name="Montsant A."/>
            <person name="Obornik M."/>
            <person name="Parker M.S."/>
            <person name="Palenik B."/>
            <person name="Pazour G.J."/>
            <person name="Richardson P.M."/>
            <person name="Rynearson T.A."/>
            <person name="Saito M.A."/>
            <person name="Schwartz D.C."/>
            <person name="Thamatrakoln K."/>
            <person name="Valentin K."/>
            <person name="Vardi A."/>
            <person name="Wilkerson F.P."/>
            <person name="Rokhsar D.S."/>
        </authorList>
    </citation>
    <scope>NUCLEOTIDE SEQUENCE [LARGE SCALE GENOMIC DNA]</scope>
    <source>
        <strain evidence="10 11">CCMP1335</strain>
    </source>
</reference>
<feature type="region of interest" description="Disordered" evidence="8">
    <location>
        <begin position="1"/>
        <end position="106"/>
    </location>
</feature>
<feature type="region of interest" description="Disordered" evidence="8">
    <location>
        <begin position="138"/>
        <end position="232"/>
    </location>
</feature>
<sequence length="1472" mass="163947">MAAKNNQRSQGNNNGGGGRSSNRRNQGTSYPPQKRSNGSPNQRGQQQYQQGDQQRQQQQQQQSQRQGASNQSLPQQAKRHQVHNQPQVQMSSAATSSQLQSPQPKYEWDPQNLQYFLSIRSKMLQTLFATSLNEGATSATGSVGGGNGSVNGNNNYARSQSARLPMSPTRPTDNTTVNPSLQPAQGMGRSQSVSNVNSPSRGGDSSQFATPTRNTADNNNTTTTNDEEDDSNNEINMALLKELLPLPRDYYSIAVKNLLDTPLPLVDTSAADTEGGDTASQGETPTSTTTQLRQPKENESIYLLSRIYLRVWCHWVRNSIVNTNVERWLSKLITNGGGGALRRYAGVVGGSSCQATNGENGNVRLFLLPSHALQTLAALSILTDQYQLWNGEEGEWIRWFDELKGLWVDWIDRREAIQMHQQQQRGISTTTQKDEKKNDDEANVRQHHNLNQFLPLSPPGPVDLRILSSYGHPLRLRRSVSLTMKGLTRGGGGEVMSVDEEMREECLMKFLSLGMKELPPTDASTGNNNSESAQRLAVCPVSSSFYEMLRSNHGVLCEDRRSISFQRPVVSGDNGGREDDPTTLLYHDQSSIKTAKSSSPSGSDIFYPSSASSSSPSNASQNVQRKPPSSRPIEFPRRVLISTLPLNKERDDYLELHRPSSTDSAHKMSPYSKLMKEAMSSRHEGQSSAMTQSTKKGCTVEVYPVEFRYVVVDGYMSGSDASCSNLYTAQGIAHASRVSTAGDVFRDLERNVAPNRTSAHVRLWIKSPSTVTPSANRNATQQPGDGYELIDSRPTLFDKKSRNEVPISVEKFLHLDEKSVWNQSAPVVVEILVELRSSPTARWVREPLELANRLQVGDFIDAQDNAHKWYEAIVRELTPETVRVHYFGWASKWDGVLPRRKGVGPKNISPPAALWTHTTPWREKIKVGDEVEVRESASLVQRPKWYKATVIAVSREFDSPREIAGGADLEQNDENEKGEKVPLVLLSRKRQILVRVPQEKHNVSTTVQPVGNTDGNIPIQPPYVRWINLYGEEVCKANTHNTAKKQTNTAPATVSYAVEPERKPVTVMKSFNNIHGTGFVRESLRGVPPAPGSVGLHNLGNSCYMNSILQCINHIPSITQYFLKGEYQKEVNKNNPLGSGGKVATAYASFLNDIWTGEYSILAPRLLKQIVGCYAPQFNNNYQHDSQEFHQYLMDGLHEDLNRVKDKPYVEDVEALGMKDDRAAIESWKKHLLRHDSLFVDYTQGLHRSHLTCPSCGKESIKFDVYSSISLPLVPSKNRPSIPLEDCLDQFAAGEQLDEHNAWYCSGCKKHVCALKLITLWNTPDVLVLHLKRFTYEKCSQVDGRIIRSKIEDKVDFPIDRLDLTPYVLGPKDPDAPPIYKLFGVSEHTGATANSGHYTATVRNSKDGNWYRYNDSHVGTTSGDAAVTGGAYLLFYQRAKGSLRWAGMEKEMMQHKGGFTDAEGWTAIGKKR</sequence>
<dbReference type="PROSITE" id="PS00973">
    <property type="entry name" value="USP_2"/>
    <property type="match status" value="1"/>
</dbReference>
<feature type="compositionally biased region" description="Polar residues" evidence="8">
    <location>
        <begin position="83"/>
        <end position="103"/>
    </location>
</feature>
<feature type="compositionally biased region" description="Low complexity" evidence="8">
    <location>
        <begin position="210"/>
        <end position="224"/>
    </location>
</feature>
<protein>
    <recommendedName>
        <fullName evidence="3">ubiquitinyl hydrolase 1</fullName>
        <ecNumber evidence="3">3.4.19.12</ecNumber>
    </recommendedName>
</protein>
<dbReference type="Gene3D" id="3.90.70.10">
    <property type="entry name" value="Cysteine proteinases"/>
    <property type="match status" value="1"/>
</dbReference>
<dbReference type="PROSITE" id="PS00972">
    <property type="entry name" value="USP_1"/>
    <property type="match status" value="1"/>
</dbReference>
<evidence type="ECO:0000256" key="4">
    <source>
        <dbReference type="ARBA" id="ARBA00022670"/>
    </source>
</evidence>
<evidence type="ECO:0000256" key="2">
    <source>
        <dbReference type="ARBA" id="ARBA00009085"/>
    </source>
</evidence>
<reference evidence="10 11" key="2">
    <citation type="journal article" date="2008" name="Nature">
        <title>The Phaeodactylum genome reveals the evolutionary history of diatom genomes.</title>
        <authorList>
            <person name="Bowler C."/>
            <person name="Allen A.E."/>
            <person name="Badger J.H."/>
            <person name="Grimwood J."/>
            <person name="Jabbari K."/>
            <person name="Kuo A."/>
            <person name="Maheswari U."/>
            <person name="Martens C."/>
            <person name="Maumus F."/>
            <person name="Otillar R.P."/>
            <person name="Rayko E."/>
            <person name="Salamov A."/>
            <person name="Vandepoele K."/>
            <person name="Beszteri B."/>
            <person name="Gruber A."/>
            <person name="Heijde M."/>
            <person name="Katinka M."/>
            <person name="Mock T."/>
            <person name="Valentin K."/>
            <person name="Verret F."/>
            <person name="Berges J.A."/>
            <person name="Brownlee C."/>
            <person name="Cadoret J.P."/>
            <person name="Chiovitti A."/>
            <person name="Choi C.J."/>
            <person name="Coesel S."/>
            <person name="De Martino A."/>
            <person name="Detter J.C."/>
            <person name="Durkin C."/>
            <person name="Falciatore A."/>
            <person name="Fournet J."/>
            <person name="Haruta M."/>
            <person name="Huysman M.J."/>
            <person name="Jenkins B.D."/>
            <person name="Jiroutova K."/>
            <person name="Jorgensen R.E."/>
            <person name="Joubert Y."/>
            <person name="Kaplan A."/>
            <person name="Kroger N."/>
            <person name="Kroth P.G."/>
            <person name="La Roche J."/>
            <person name="Lindquist E."/>
            <person name="Lommer M."/>
            <person name="Martin-Jezequel V."/>
            <person name="Lopez P.J."/>
            <person name="Lucas S."/>
            <person name="Mangogna M."/>
            <person name="McGinnis K."/>
            <person name="Medlin L.K."/>
            <person name="Montsant A."/>
            <person name="Oudot-Le Secq M.P."/>
            <person name="Napoli C."/>
            <person name="Obornik M."/>
            <person name="Parker M.S."/>
            <person name="Petit J.L."/>
            <person name="Porcel B.M."/>
            <person name="Poulsen N."/>
            <person name="Robison M."/>
            <person name="Rychlewski L."/>
            <person name="Rynearson T.A."/>
            <person name="Schmutz J."/>
            <person name="Shapiro H."/>
            <person name="Siaut M."/>
            <person name="Stanley M."/>
            <person name="Sussman M.R."/>
            <person name="Taylor A.R."/>
            <person name="Vardi A."/>
            <person name="von Dassow P."/>
            <person name="Vyverman W."/>
            <person name="Willis A."/>
            <person name="Wyrwicz L.S."/>
            <person name="Rokhsar D.S."/>
            <person name="Weissenbach J."/>
            <person name="Armbrust E.V."/>
            <person name="Green B.R."/>
            <person name="Van de Peer Y."/>
            <person name="Grigoriev I.V."/>
        </authorList>
    </citation>
    <scope>NUCLEOTIDE SEQUENCE [LARGE SCALE GENOMIC DNA]</scope>
    <source>
        <strain evidence="10 11">CCMP1335</strain>
    </source>
</reference>
<dbReference type="KEGG" id="tps:THAPSDRAFT_10006"/>
<dbReference type="eggNOG" id="KOG1868">
    <property type="taxonomic scope" value="Eukaryota"/>
</dbReference>
<evidence type="ECO:0000313" key="10">
    <source>
        <dbReference type="EMBL" id="EED89021.1"/>
    </source>
</evidence>
<dbReference type="HOGENOM" id="CLU_250170_0_0_1"/>
<evidence type="ECO:0000256" key="7">
    <source>
        <dbReference type="ARBA" id="ARBA00022807"/>
    </source>
</evidence>
<dbReference type="GO" id="GO:0016579">
    <property type="term" value="P:protein deubiquitination"/>
    <property type="evidence" value="ECO:0007669"/>
    <property type="project" value="InterPro"/>
</dbReference>
<keyword evidence="7" id="KW-0788">Thiol protease</keyword>
<dbReference type="InParanoid" id="B8CCW8"/>
<dbReference type="InterPro" id="IPR001394">
    <property type="entry name" value="Peptidase_C19_UCH"/>
</dbReference>
<feature type="compositionally biased region" description="Polar residues" evidence="8">
    <location>
        <begin position="421"/>
        <end position="431"/>
    </location>
</feature>
<comment type="catalytic activity">
    <reaction evidence="1">
        <text>Thiol-dependent hydrolysis of ester, thioester, amide, peptide and isopeptide bonds formed by the C-terminal Gly of ubiquitin (a 76-residue protein attached to proteins as an intracellular targeting signal).</text>
        <dbReference type="EC" id="3.4.19.12"/>
    </reaction>
</comment>
<dbReference type="CDD" id="cd02674">
    <property type="entry name" value="Peptidase_C19R"/>
    <property type="match status" value="1"/>
</dbReference>
<feature type="compositionally biased region" description="Basic and acidic residues" evidence="8">
    <location>
        <begin position="432"/>
        <end position="441"/>
    </location>
</feature>
<feature type="domain" description="USP" evidence="9">
    <location>
        <begin position="1094"/>
        <end position="1439"/>
    </location>
</feature>
<keyword evidence="6" id="KW-0378">Hydrolase</keyword>
<dbReference type="Proteomes" id="UP000001449">
    <property type="component" value="Chromosome 14"/>
</dbReference>
<dbReference type="GO" id="GO:0006508">
    <property type="term" value="P:proteolysis"/>
    <property type="evidence" value="ECO:0007669"/>
    <property type="project" value="UniProtKB-KW"/>
</dbReference>
<name>B8CCW8_THAPS</name>
<dbReference type="PANTHER" id="PTHR21646">
    <property type="entry name" value="UBIQUITIN CARBOXYL-TERMINAL HYDROLASE"/>
    <property type="match status" value="1"/>
</dbReference>